<comment type="caution">
    <text evidence="1">The sequence shown here is derived from an EMBL/GenBank/DDBJ whole genome shotgun (WGS) entry which is preliminary data.</text>
</comment>
<sequence>MAVNTIRISGIDVGEGVTAAADVMDVVSSALEQDVCEMFIDTLYGESNVFNYIIENEDVSDKVVLTLIADDNVSITVHVSQPSKSSNSFTSLSFSIFNATMRTCILPYASKQREPVYSFPDVDISSLEGVFECEEKKRVYPTRCDYNLKWFLSEALKNHIMDTGEINSGEKKQSSNIDEESLKINKDMASFTGETFKGMILNETDADIMKKLFQHGLRSGAVENKMMCCLNPDHNDTNPSMNVTVLPFSWQKSKKIVVDEETNEELMNLYYKDEGMGTKFTYISDNAVRDTRTDRIYILYTIRKKCYSCSFRC</sequence>
<reference evidence="1" key="1">
    <citation type="journal article" date="2018" name="J. Virol.">
        <title>Crustacean Genome Exploration Reveals the Evolutionary Origin of White Spot Syndrome Virus.</title>
        <authorList>
            <person name="Kawato S."/>
            <person name="Shitara A."/>
            <person name="Wang Y."/>
            <person name="Nozaki R."/>
            <person name="Kondo H."/>
            <person name="Hirono I."/>
        </authorList>
    </citation>
    <scope>NUCLEOTIDE SEQUENCE</scope>
    <source>
        <strain evidence="1">TUMSAT-1</strain>
    </source>
</reference>
<evidence type="ECO:0000313" key="1">
    <source>
        <dbReference type="EMBL" id="GBG35387.1"/>
    </source>
</evidence>
<dbReference type="EMBL" id="BFCC01000003">
    <property type="protein sequence ID" value="GBG35387.1"/>
    <property type="molecule type" value="Genomic_DNA"/>
</dbReference>
<protein>
    <submittedName>
        <fullName evidence="1">Wsv137-like protein</fullName>
    </submittedName>
</protein>
<organism evidence="1">
    <name type="scientific">Hemigrapsus takanoi nimavirus</name>
    <dbReference type="NCBI Taxonomy" id="2133792"/>
    <lineage>
        <taxon>Viruses</taxon>
        <taxon>Viruses incertae sedis</taxon>
        <taxon>Naldaviricetes</taxon>
        <taxon>Nimaviridae</taxon>
    </lineage>
</organism>
<name>A0A401IP50_9VIRU</name>
<accession>A0A401IP50</accession>
<proteinExistence type="predicted"/>